<reference evidence="3" key="1">
    <citation type="submission" date="2015-03" db="EMBL/GenBank/DDBJ databases">
        <authorList>
            <person name="Nijsse Bart"/>
        </authorList>
    </citation>
    <scope>NUCLEOTIDE SEQUENCE [LARGE SCALE GENOMIC DNA]</scope>
</reference>
<dbReference type="Proteomes" id="UP000049855">
    <property type="component" value="Unassembled WGS sequence"/>
</dbReference>
<feature type="domain" description="4Fe-4S ferredoxin-type" evidence="1">
    <location>
        <begin position="39"/>
        <end position="67"/>
    </location>
</feature>
<accession>A0A0U1KWS3</accession>
<keyword evidence="3" id="KW-1185">Reference proteome</keyword>
<dbReference type="EC" id="1.2.7.3" evidence="2"/>
<name>A0A0U1KWS3_9FIRM</name>
<feature type="domain" description="4Fe-4S ferredoxin-type" evidence="1">
    <location>
        <begin position="2"/>
        <end position="31"/>
    </location>
</feature>
<evidence type="ECO:0000313" key="2">
    <source>
        <dbReference type="EMBL" id="CQR71877.1"/>
    </source>
</evidence>
<keyword evidence="2" id="KW-0560">Oxidoreductase</keyword>
<dbReference type="PROSITE" id="PS51379">
    <property type="entry name" value="4FE4S_FER_2"/>
    <property type="match status" value="2"/>
</dbReference>
<gene>
    <name evidence="2" type="ORF">SpAn4DRAFT_4939</name>
</gene>
<dbReference type="RefSeq" id="WP_021166874.1">
    <property type="nucleotide sequence ID" value="NZ_CTRP01000006.1"/>
</dbReference>
<sequence>MPKPIFFQERCKGCALCTVACPKKLLVMSTTFNGKGYNFSTCPDASECVGCCLCARACPDIVIEIHK</sequence>
<dbReference type="SUPFAM" id="SSF54862">
    <property type="entry name" value="4Fe-4S ferredoxins"/>
    <property type="match status" value="1"/>
</dbReference>
<dbReference type="Pfam" id="PF12838">
    <property type="entry name" value="Fer4_7"/>
    <property type="match status" value="1"/>
</dbReference>
<dbReference type="Gene3D" id="3.30.70.20">
    <property type="match status" value="1"/>
</dbReference>
<dbReference type="EMBL" id="CTRP01000006">
    <property type="protein sequence ID" value="CQR71877.1"/>
    <property type="molecule type" value="Genomic_DNA"/>
</dbReference>
<dbReference type="AlphaFoldDB" id="A0A0U1KWS3"/>
<organism evidence="2 3">
    <name type="scientific">Sporomusa ovata</name>
    <dbReference type="NCBI Taxonomy" id="2378"/>
    <lineage>
        <taxon>Bacteria</taxon>
        <taxon>Bacillati</taxon>
        <taxon>Bacillota</taxon>
        <taxon>Negativicutes</taxon>
        <taxon>Selenomonadales</taxon>
        <taxon>Sporomusaceae</taxon>
        <taxon>Sporomusa</taxon>
    </lineage>
</organism>
<evidence type="ECO:0000259" key="1">
    <source>
        <dbReference type="PROSITE" id="PS51379"/>
    </source>
</evidence>
<dbReference type="InterPro" id="IPR017896">
    <property type="entry name" value="4Fe4S_Fe-S-bd"/>
</dbReference>
<protein>
    <submittedName>
        <fullName evidence="2">2-oxoglutarate oxidoreductase, delta subunit, putative</fullName>
        <ecNumber evidence="2">1.2.7.3</ecNumber>
    </submittedName>
</protein>
<dbReference type="GO" id="GO:0047553">
    <property type="term" value="F:2-oxoglutarate synthase activity"/>
    <property type="evidence" value="ECO:0007669"/>
    <property type="project" value="UniProtKB-EC"/>
</dbReference>
<proteinExistence type="predicted"/>
<evidence type="ECO:0000313" key="3">
    <source>
        <dbReference type="Proteomes" id="UP000049855"/>
    </source>
</evidence>